<name>A0ABD3CNU3_9LAMI</name>
<dbReference type="PANTHER" id="PTHR31205:SF77">
    <property type="entry name" value="CROSS-LINKING PROTEIN, PUTATIVE (DUF569)-RELATED"/>
    <property type="match status" value="1"/>
</dbReference>
<feature type="domain" description="DUF569" evidence="1">
    <location>
        <begin position="20"/>
        <end position="161"/>
    </location>
</feature>
<protein>
    <recommendedName>
        <fullName evidence="1">DUF569 domain-containing protein</fullName>
    </recommendedName>
</protein>
<dbReference type="EMBL" id="JAVIJP010000032">
    <property type="protein sequence ID" value="KAL3630257.1"/>
    <property type="molecule type" value="Genomic_DNA"/>
</dbReference>
<evidence type="ECO:0000313" key="3">
    <source>
        <dbReference type="Proteomes" id="UP001632038"/>
    </source>
</evidence>
<dbReference type="FunFam" id="2.80.10.50:FF:000067">
    <property type="entry name" value="BnaC05g19630D protein"/>
    <property type="match status" value="1"/>
</dbReference>
<dbReference type="AlphaFoldDB" id="A0ABD3CNU3"/>
<dbReference type="PANTHER" id="PTHR31205">
    <property type="entry name" value="ACTIN CROSS-LINKING PROTEIN (DUF569)"/>
    <property type="match status" value="1"/>
</dbReference>
<reference evidence="3" key="1">
    <citation type="journal article" date="2024" name="IScience">
        <title>Strigolactones Initiate the Formation of Haustorium-like Structures in Castilleja.</title>
        <authorList>
            <person name="Buerger M."/>
            <person name="Peterson D."/>
            <person name="Chory J."/>
        </authorList>
    </citation>
    <scope>NUCLEOTIDE SEQUENCE [LARGE SCALE GENOMIC DNA]</scope>
</reference>
<evidence type="ECO:0000313" key="2">
    <source>
        <dbReference type="EMBL" id="KAL3630257.1"/>
    </source>
</evidence>
<proteinExistence type="predicted"/>
<dbReference type="Gene3D" id="2.80.10.50">
    <property type="match status" value="1"/>
</dbReference>
<dbReference type="InterPro" id="IPR008999">
    <property type="entry name" value="Actin-crosslinking"/>
</dbReference>
<dbReference type="CDD" id="cd23340">
    <property type="entry name" value="beta-trefoil_FSCN_ACP-like"/>
    <property type="match status" value="1"/>
</dbReference>
<comment type="caution">
    <text evidence="2">The sequence shown here is derived from an EMBL/GenBank/DDBJ whole genome shotgun (WGS) entry which is preliminary data.</text>
</comment>
<keyword evidence="3" id="KW-1185">Reference proteome</keyword>
<evidence type="ECO:0000259" key="1">
    <source>
        <dbReference type="Pfam" id="PF04601"/>
    </source>
</evidence>
<gene>
    <name evidence="2" type="ORF">CASFOL_023241</name>
</gene>
<organism evidence="2 3">
    <name type="scientific">Castilleja foliolosa</name>
    <dbReference type="NCBI Taxonomy" id="1961234"/>
    <lineage>
        <taxon>Eukaryota</taxon>
        <taxon>Viridiplantae</taxon>
        <taxon>Streptophyta</taxon>
        <taxon>Embryophyta</taxon>
        <taxon>Tracheophyta</taxon>
        <taxon>Spermatophyta</taxon>
        <taxon>Magnoliopsida</taxon>
        <taxon>eudicotyledons</taxon>
        <taxon>Gunneridae</taxon>
        <taxon>Pentapetalae</taxon>
        <taxon>asterids</taxon>
        <taxon>lamiids</taxon>
        <taxon>Lamiales</taxon>
        <taxon>Orobanchaceae</taxon>
        <taxon>Pedicularideae</taxon>
        <taxon>Castillejinae</taxon>
        <taxon>Castilleja</taxon>
    </lineage>
</organism>
<dbReference type="Pfam" id="PF04601">
    <property type="entry name" value="DUF569"/>
    <property type="match status" value="1"/>
</dbReference>
<dbReference type="Proteomes" id="UP001632038">
    <property type="component" value="Unassembled WGS sequence"/>
</dbReference>
<sequence>MFNTFVIYIINISIVSQKNMDLFLKAKTIRLISHNDKYLIAEEDRLTIGQTRDGSSKNAIWSVEFVEDKNCIRLESCYGTYLTASSVPFLPGVTAKKVIQTRPCQSCDLATEWEPFRDGMQVRLRSLWGNFLRPNGGLPPWRNAITHDIPFRSKTRDKILWDVEVVEKCTARRPMPMFARSRSVSLTMDAQKQSDNIRRMLLDNQMEQSFFSLSCCWNPKACCVPCWWKIL</sequence>
<accession>A0ABD3CNU3</accession>
<dbReference type="InterPro" id="IPR007679">
    <property type="entry name" value="DUF569"/>
</dbReference>
<dbReference type="SUPFAM" id="SSF50405">
    <property type="entry name" value="Actin-crosslinking proteins"/>
    <property type="match status" value="1"/>
</dbReference>